<organism evidence="2 3">
    <name type="scientific">Pseudomonas putida</name>
    <name type="common">Arthrobacter siderocapsulatus</name>
    <dbReference type="NCBI Taxonomy" id="303"/>
    <lineage>
        <taxon>Bacteria</taxon>
        <taxon>Pseudomonadati</taxon>
        <taxon>Pseudomonadota</taxon>
        <taxon>Gammaproteobacteria</taxon>
        <taxon>Pseudomonadales</taxon>
        <taxon>Pseudomonadaceae</taxon>
        <taxon>Pseudomonas</taxon>
    </lineage>
</organism>
<evidence type="ECO:0000256" key="1">
    <source>
        <dbReference type="SAM" id="Phobius"/>
    </source>
</evidence>
<dbReference type="OrthoDB" id="7057169at2"/>
<dbReference type="Proteomes" id="UP000250299">
    <property type="component" value="Chromosome"/>
</dbReference>
<sequence>MHEFTHGDKKVAFTVLSGEVLGSEKMSETRITTTGGGATAGSVGANGQPVRVSSESIINHEFWIRTADGVEHDVKLRGVDIPLRAGQQVSLFSALRKDGKAPVPAVLHNHSAAKRWVVRDAAALNQELALVDFKWSSLWIAFALLFGVGFASPALGLVVFILYIFYQCYQASKRRRRLISDLNAFLDKLSPQMANPVQPQVNPFEAMLKASGINLSEAQVQTISMQFELPVEVQVAAPVQQAPVQAPVEAPNPVLDSNGVRRALSRKGSK</sequence>
<keyword evidence="1" id="KW-0472">Membrane</keyword>
<proteinExistence type="predicted"/>
<reference evidence="2 3" key="1">
    <citation type="submission" date="2018-05" db="EMBL/GenBank/DDBJ databases">
        <title>Whole genome sequence of Pseudomonas putida JBC17.</title>
        <authorList>
            <person name="Lee Y.H."/>
            <person name="David K."/>
        </authorList>
    </citation>
    <scope>NUCLEOTIDE SEQUENCE [LARGE SCALE GENOMIC DNA]</scope>
    <source>
        <strain evidence="2 3">JBC17</strain>
    </source>
</reference>
<dbReference type="AlphaFoldDB" id="A0A2Z4RHR9"/>
<gene>
    <name evidence="2" type="ORF">DKY63_10525</name>
</gene>
<evidence type="ECO:0000313" key="3">
    <source>
        <dbReference type="Proteomes" id="UP000250299"/>
    </source>
</evidence>
<feature type="transmembrane region" description="Helical" evidence="1">
    <location>
        <begin position="138"/>
        <end position="166"/>
    </location>
</feature>
<dbReference type="EMBL" id="CP029693">
    <property type="protein sequence ID" value="AWY40305.1"/>
    <property type="molecule type" value="Genomic_DNA"/>
</dbReference>
<dbReference type="RefSeq" id="WP_110964031.1">
    <property type="nucleotide sequence ID" value="NZ_CP029693.1"/>
</dbReference>
<evidence type="ECO:0000313" key="2">
    <source>
        <dbReference type="EMBL" id="AWY40305.1"/>
    </source>
</evidence>
<protein>
    <submittedName>
        <fullName evidence="2">Uncharacterized protein</fullName>
    </submittedName>
</protein>
<keyword evidence="1" id="KW-1133">Transmembrane helix</keyword>
<accession>A0A2Z4RHR9</accession>
<keyword evidence="1" id="KW-0812">Transmembrane</keyword>
<name>A0A2Z4RHR9_PSEPU</name>